<keyword evidence="3" id="KW-1185">Reference proteome</keyword>
<evidence type="ECO:0000259" key="2">
    <source>
        <dbReference type="PROSITE" id="PS51532"/>
    </source>
</evidence>
<protein>
    <submittedName>
        <fullName evidence="4">PITH domain-containing protein ZK353.9 (projected from Caenorhabditis elegans ortholog ZK353.9)</fullName>
    </submittedName>
</protein>
<proteinExistence type="inferred from homology"/>
<dbReference type="InterPro" id="IPR010400">
    <property type="entry name" value="PITH_dom"/>
</dbReference>
<dbReference type="PANTHER" id="PTHR12175">
    <property type="entry name" value="AD039 HT014 THIOREDOXIN FAMILY TRP26"/>
    <property type="match status" value="1"/>
</dbReference>
<dbReference type="Pfam" id="PF06201">
    <property type="entry name" value="PITH"/>
    <property type="match status" value="1"/>
</dbReference>
<dbReference type="GO" id="GO:0005634">
    <property type="term" value="C:nucleus"/>
    <property type="evidence" value="ECO:0007669"/>
    <property type="project" value="TreeGrafter"/>
</dbReference>
<dbReference type="Gene3D" id="2.60.120.470">
    <property type="entry name" value="PITH domain"/>
    <property type="match status" value="1"/>
</dbReference>
<comment type="similarity">
    <text evidence="1">Belongs to the PITHD1 family.</text>
</comment>
<dbReference type="InterPro" id="IPR045099">
    <property type="entry name" value="PITH1-like"/>
</dbReference>
<dbReference type="Proteomes" id="UP000035680">
    <property type="component" value="Unassembled WGS sequence"/>
</dbReference>
<sequence length="211" mass="24123">MCDDGHGHGNCCHHEIGDKEIFEEGMRYDLNQCIDFNKTITLNESIDGSGKLIFKDFDDRHDKGRFVESDCDEELLFNITFSGHVKVAGMTLIGNLDESHPSQMKIFKDKENMTFDDVSIKPDFECSLKQDNLAIVDYALPATKFSNCKTISIYFPSNFGRETTILYYIGLRGSFVHETREKIVIATYEARAQLEDHKAELPETNISRNIF</sequence>
<organism evidence="3 4">
    <name type="scientific">Strongyloides venezuelensis</name>
    <name type="common">Threadworm</name>
    <dbReference type="NCBI Taxonomy" id="75913"/>
    <lineage>
        <taxon>Eukaryota</taxon>
        <taxon>Metazoa</taxon>
        <taxon>Ecdysozoa</taxon>
        <taxon>Nematoda</taxon>
        <taxon>Chromadorea</taxon>
        <taxon>Rhabditida</taxon>
        <taxon>Tylenchina</taxon>
        <taxon>Panagrolaimomorpha</taxon>
        <taxon>Strongyloidoidea</taxon>
        <taxon>Strongyloididae</taxon>
        <taxon>Strongyloides</taxon>
    </lineage>
</organism>
<evidence type="ECO:0000256" key="1">
    <source>
        <dbReference type="ARBA" id="ARBA00025788"/>
    </source>
</evidence>
<name>A0A0K0FHL2_STRVS</name>
<dbReference type="InterPro" id="IPR037047">
    <property type="entry name" value="PITH_dom_sf"/>
</dbReference>
<dbReference type="GO" id="GO:0005737">
    <property type="term" value="C:cytoplasm"/>
    <property type="evidence" value="ECO:0007669"/>
    <property type="project" value="UniProtKB-ARBA"/>
</dbReference>
<evidence type="ECO:0000313" key="3">
    <source>
        <dbReference type="Proteomes" id="UP000035680"/>
    </source>
</evidence>
<evidence type="ECO:0000313" key="4">
    <source>
        <dbReference type="WBParaSite" id="SVE_0837700.1"/>
    </source>
</evidence>
<reference evidence="3" key="1">
    <citation type="submission" date="2014-07" db="EMBL/GenBank/DDBJ databases">
        <authorList>
            <person name="Martin A.A"/>
            <person name="De Silva N."/>
        </authorList>
    </citation>
    <scope>NUCLEOTIDE SEQUENCE</scope>
</reference>
<dbReference type="SUPFAM" id="SSF49785">
    <property type="entry name" value="Galactose-binding domain-like"/>
    <property type="match status" value="1"/>
</dbReference>
<dbReference type="AlphaFoldDB" id="A0A0K0FHL2"/>
<reference evidence="4" key="2">
    <citation type="submission" date="2015-08" db="UniProtKB">
        <authorList>
            <consortium name="WormBaseParasite"/>
        </authorList>
    </citation>
    <scope>IDENTIFICATION</scope>
</reference>
<dbReference type="InterPro" id="IPR008979">
    <property type="entry name" value="Galactose-bd-like_sf"/>
</dbReference>
<dbReference type="PROSITE" id="PS51532">
    <property type="entry name" value="PITH"/>
    <property type="match status" value="1"/>
</dbReference>
<dbReference type="PANTHER" id="PTHR12175:SF1">
    <property type="entry name" value="PITH DOMAIN-CONTAINING PROTEIN 1"/>
    <property type="match status" value="1"/>
</dbReference>
<accession>A0A0K0FHL2</accession>
<dbReference type="WBParaSite" id="SVE_0837700.1">
    <property type="protein sequence ID" value="SVE_0837700.1"/>
    <property type="gene ID" value="SVE_0837700"/>
</dbReference>
<feature type="domain" description="PITH" evidence="2">
    <location>
        <begin position="19"/>
        <end position="191"/>
    </location>
</feature>